<name>A0AAN8JYM2_PATCE</name>
<dbReference type="Proteomes" id="UP001347796">
    <property type="component" value="Unassembled WGS sequence"/>
</dbReference>
<organism evidence="2 3">
    <name type="scientific">Patella caerulea</name>
    <name type="common">Rayed Mediterranean limpet</name>
    <dbReference type="NCBI Taxonomy" id="87958"/>
    <lineage>
        <taxon>Eukaryota</taxon>
        <taxon>Metazoa</taxon>
        <taxon>Spiralia</taxon>
        <taxon>Lophotrochozoa</taxon>
        <taxon>Mollusca</taxon>
        <taxon>Gastropoda</taxon>
        <taxon>Patellogastropoda</taxon>
        <taxon>Patelloidea</taxon>
        <taxon>Patellidae</taxon>
        <taxon>Patella</taxon>
    </lineage>
</organism>
<dbReference type="AlphaFoldDB" id="A0AAN8JYM2"/>
<protein>
    <submittedName>
        <fullName evidence="2">Uncharacterized protein</fullName>
    </submittedName>
</protein>
<feature type="region of interest" description="Disordered" evidence="1">
    <location>
        <begin position="75"/>
        <end position="128"/>
    </location>
</feature>
<sequence>MNNKSAVEFINSVVRNLQVLCHSNVDFSEDVEVIGHIYLSVDKSKKFNYILNEKVCKSDNSSTVFVSNSFHADQNEKTDLESAKQSNKAKPSPSTGPSTDERLRFPIPPKQNIPSKRLPTSESRQTPLIGDKNIFHDNRFKLSDKARHLQRDNSNNKYDEPFKKFRKIEEQSSETFDVVKQESFTAEPVFLQPSTSKDLSDFSRQSFHTDQSSINSQIIRESSDYNEFDNSPNQIDLTNIKEEPIDVFHENSRGLNNILHQVEMQQNQFSESHNTSMENLQQLSNSVTTYGDVSPTTAHQQQQILSLFTRSRPHIVLPLEEKIRLIRQSEIVTGSNKPTQNELGKMFGISQRSVCNILKLKDKYLAEWSSLDLSSLLDKDKSCNTKELA</sequence>
<evidence type="ECO:0000256" key="1">
    <source>
        <dbReference type="SAM" id="MobiDB-lite"/>
    </source>
</evidence>
<feature type="compositionally biased region" description="Polar residues" evidence="1">
    <location>
        <begin position="83"/>
        <end position="98"/>
    </location>
</feature>
<dbReference type="EMBL" id="JAZGQO010000006">
    <property type="protein sequence ID" value="KAK6185736.1"/>
    <property type="molecule type" value="Genomic_DNA"/>
</dbReference>
<proteinExistence type="predicted"/>
<accession>A0AAN8JYM2</accession>
<keyword evidence="3" id="KW-1185">Reference proteome</keyword>
<gene>
    <name evidence="2" type="ORF">SNE40_007903</name>
</gene>
<dbReference type="Gene3D" id="1.10.10.60">
    <property type="entry name" value="Homeodomain-like"/>
    <property type="match status" value="1"/>
</dbReference>
<reference evidence="2 3" key="1">
    <citation type="submission" date="2024-01" db="EMBL/GenBank/DDBJ databases">
        <title>The genome of the rayed Mediterranean limpet Patella caerulea (Linnaeus, 1758).</title>
        <authorList>
            <person name="Anh-Thu Weber A."/>
            <person name="Halstead-Nussloch G."/>
        </authorList>
    </citation>
    <scope>NUCLEOTIDE SEQUENCE [LARGE SCALE GENOMIC DNA]</scope>
    <source>
        <strain evidence="2">AATW-2023a</strain>
        <tissue evidence="2">Whole specimen</tissue>
    </source>
</reference>
<evidence type="ECO:0000313" key="3">
    <source>
        <dbReference type="Proteomes" id="UP001347796"/>
    </source>
</evidence>
<comment type="caution">
    <text evidence="2">The sequence shown here is derived from an EMBL/GenBank/DDBJ whole genome shotgun (WGS) entry which is preliminary data.</text>
</comment>
<feature type="compositionally biased region" description="Polar residues" evidence="1">
    <location>
        <begin position="112"/>
        <end position="126"/>
    </location>
</feature>
<evidence type="ECO:0000313" key="2">
    <source>
        <dbReference type="EMBL" id="KAK6185736.1"/>
    </source>
</evidence>